<dbReference type="PANTHER" id="PTHR21197">
    <property type="entry name" value="UDP-GALACTOPYRANOSE MUTASE"/>
    <property type="match status" value="1"/>
</dbReference>
<evidence type="ECO:0000313" key="3">
    <source>
        <dbReference type="Proteomes" id="UP000034176"/>
    </source>
</evidence>
<dbReference type="Pfam" id="PF01593">
    <property type="entry name" value="Amino_oxidase"/>
    <property type="match status" value="1"/>
</dbReference>
<evidence type="ECO:0000313" key="2">
    <source>
        <dbReference type="EMBL" id="KKP60015.1"/>
    </source>
</evidence>
<dbReference type="InterPro" id="IPR002937">
    <property type="entry name" value="Amino_oxidase"/>
</dbReference>
<dbReference type="EMBL" id="LBPN01000001">
    <property type="protein sequence ID" value="KKP60015.1"/>
    <property type="molecule type" value="Genomic_DNA"/>
</dbReference>
<dbReference type="Gene3D" id="3.50.50.60">
    <property type="entry name" value="FAD/NAD(P)-binding domain"/>
    <property type="match status" value="1"/>
</dbReference>
<dbReference type="AlphaFoldDB" id="A0A0G0D9K5"/>
<protein>
    <submittedName>
        <fullName evidence="2">Amine oxidase</fullName>
    </submittedName>
</protein>
<reference evidence="2 3" key="1">
    <citation type="journal article" date="2015" name="Nature">
        <title>rRNA introns, odd ribosomes, and small enigmatic genomes across a large radiation of phyla.</title>
        <authorList>
            <person name="Brown C.T."/>
            <person name="Hug L.A."/>
            <person name="Thomas B.C."/>
            <person name="Sharon I."/>
            <person name="Castelle C.J."/>
            <person name="Singh A."/>
            <person name="Wilkins M.J."/>
            <person name="Williams K.H."/>
            <person name="Banfield J.F."/>
        </authorList>
    </citation>
    <scope>NUCLEOTIDE SEQUENCE [LARGE SCALE GENOMIC DNA]</scope>
</reference>
<dbReference type="NCBIfam" id="NF005548">
    <property type="entry name" value="PRK07208.1-4"/>
    <property type="match status" value="1"/>
</dbReference>
<dbReference type="PRINTS" id="PR00419">
    <property type="entry name" value="ADXRDTASE"/>
</dbReference>
<accession>A0A0G0D9K5</accession>
<evidence type="ECO:0000259" key="1">
    <source>
        <dbReference type="Pfam" id="PF01593"/>
    </source>
</evidence>
<gene>
    <name evidence="2" type="ORF">UR52_C0001G0095</name>
</gene>
<dbReference type="GO" id="GO:0050660">
    <property type="term" value="F:flavin adenine dinucleotide binding"/>
    <property type="evidence" value="ECO:0007669"/>
    <property type="project" value="TreeGrafter"/>
</dbReference>
<sequence>MVNNQSPLVVILGAGLAGLACGYELTKSGRRVIIIEKETEVGGLAKTIKVNEFSFDTGPHRWYTKNDMVNNWMLKLMNKEIIQVPRLTRIYFDKKFFNYPVQIKSTLIGMGLLKTTVAVIDYLYVRIKSIFIKTVPISLEDGYISKFGNTLYKMFFKRYSEKLWGVSCKKISADWIGQRSRGFNVSTVIKNAIIPKEKIVSFVDEFSYPKLGIGRIAEKLAKEITFGGGEILLNSSVKSIIHDQNKISSILVKNNQMSKTIIADEIVSTIPMSELIQCLNPPAEKQILKINKALTYRDELQVVLFINKTHITPDTWVYVHPFEIPFVRFMEMDNWSLDLSPQGKTAIVFEVVCNQGDKTWKKTDAELIKWISEKFINEFKLITQKNIIGSYVHRITGEYPVYHIGYQKDIEFLKNYLKQFKNLQIAGRNGTFRYNNMDHSIEMGLYAAWNIIENERKFDIENVNIEREYLEEKRVNTKDMELAEDEHVESVKN</sequence>
<dbReference type="SUPFAM" id="SSF51971">
    <property type="entry name" value="Nucleotide-binding domain"/>
    <property type="match status" value="1"/>
</dbReference>
<proteinExistence type="predicted"/>
<feature type="domain" description="Amine oxidase" evidence="1">
    <location>
        <begin position="208"/>
        <end position="283"/>
    </location>
</feature>
<dbReference type="GO" id="GO:0008767">
    <property type="term" value="F:UDP-galactopyranose mutase activity"/>
    <property type="evidence" value="ECO:0007669"/>
    <property type="project" value="TreeGrafter"/>
</dbReference>
<dbReference type="Pfam" id="PF13450">
    <property type="entry name" value="NAD_binding_8"/>
    <property type="match status" value="1"/>
</dbReference>
<comment type="caution">
    <text evidence="2">The sequence shown here is derived from an EMBL/GenBank/DDBJ whole genome shotgun (WGS) entry which is preliminary data.</text>
</comment>
<dbReference type="GO" id="GO:0005829">
    <property type="term" value="C:cytosol"/>
    <property type="evidence" value="ECO:0007669"/>
    <property type="project" value="TreeGrafter"/>
</dbReference>
<dbReference type="PANTHER" id="PTHR21197:SF0">
    <property type="entry name" value="UDP-GALACTOPYRANOSE MUTASE"/>
    <property type="match status" value="1"/>
</dbReference>
<name>A0A0G0D9K5_9BACT</name>
<dbReference type="STRING" id="1618434.UR52_C0001G0095"/>
<dbReference type="GO" id="GO:0016491">
    <property type="term" value="F:oxidoreductase activity"/>
    <property type="evidence" value="ECO:0007669"/>
    <property type="project" value="InterPro"/>
</dbReference>
<organism evidence="2 3">
    <name type="scientific">Candidatus Gottesmanbacteria bacterium GW2011_GWA1_34_13</name>
    <dbReference type="NCBI Taxonomy" id="1618434"/>
    <lineage>
        <taxon>Bacteria</taxon>
        <taxon>Candidatus Gottesmaniibacteriota</taxon>
    </lineage>
</organism>
<dbReference type="Proteomes" id="UP000034176">
    <property type="component" value="Unassembled WGS sequence"/>
</dbReference>
<dbReference type="InterPro" id="IPR036188">
    <property type="entry name" value="FAD/NAD-bd_sf"/>
</dbReference>